<dbReference type="KEGG" id="oaa:100087326"/>
<feature type="domain" description="G-protein coupled receptors family 1 profile" evidence="14">
    <location>
        <begin position="22"/>
        <end position="288"/>
    </location>
</feature>
<dbReference type="PROSITE" id="PS50262">
    <property type="entry name" value="G_PROTEIN_RECEP_F1_2"/>
    <property type="match status" value="1"/>
</dbReference>
<dbReference type="RefSeq" id="NP_001240433.1">
    <property type="nucleotide sequence ID" value="NM_001253504.1"/>
</dbReference>
<feature type="transmembrane region" description="Helical" evidence="13">
    <location>
        <begin position="6"/>
        <end position="35"/>
    </location>
</feature>
<keyword evidence="16" id="KW-1185">Reference proteome</keyword>
<evidence type="ECO:0000256" key="4">
    <source>
        <dbReference type="ARBA" id="ARBA00022475"/>
    </source>
</evidence>
<dbReference type="GO" id="GO:0007606">
    <property type="term" value="P:sensory perception of chemical stimulus"/>
    <property type="evidence" value="ECO:0007669"/>
    <property type="project" value="UniProtKB-ARBA"/>
</dbReference>
<dbReference type="GeneID" id="100087326"/>
<name>A0A6I8P1R6_ORNAN</name>
<accession>A0A6I8P1R6</accession>
<keyword evidence="10 13" id="KW-0675">Receptor</keyword>
<dbReference type="GO" id="GO:0005550">
    <property type="term" value="F:pheromone binding"/>
    <property type="evidence" value="ECO:0000318"/>
    <property type="project" value="GO_Central"/>
</dbReference>
<dbReference type="InterPro" id="IPR017452">
    <property type="entry name" value="GPCR_Rhodpsn_7TM"/>
</dbReference>
<evidence type="ECO:0000313" key="15">
    <source>
        <dbReference type="Ensembl" id="ENSOANP00000047692.1"/>
    </source>
</evidence>
<keyword evidence="5 13" id="KW-0589">Pheromone response</keyword>
<dbReference type="CTD" id="100087326"/>
<dbReference type="OrthoDB" id="9606139at2759"/>
<evidence type="ECO:0000256" key="10">
    <source>
        <dbReference type="ARBA" id="ARBA00023170"/>
    </source>
</evidence>
<dbReference type="Gene3D" id="1.20.1070.10">
    <property type="entry name" value="Rhodopsin 7-helix transmembrane proteins"/>
    <property type="match status" value="1"/>
</dbReference>
<comment type="similarity">
    <text evidence="3 13">Belongs to the G-protein coupled receptor 1 family.</text>
</comment>
<keyword evidence="7 13" id="KW-1133">Transmembrane helix</keyword>
<keyword evidence="8 13" id="KW-0297">G-protein coupled receptor</keyword>
<evidence type="ECO:0000256" key="2">
    <source>
        <dbReference type="ARBA" id="ARBA00004651"/>
    </source>
</evidence>
<evidence type="ECO:0000256" key="6">
    <source>
        <dbReference type="ARBA" id="ARBA00022692"/>
    </source>
</evidence>
<evidence type="ECO:0000256" key="1">
    <source>
        <dbReference type="ARBA" id="ARBA00003878"/>
    </source>
</evidence>
<dbReference type="Proteomes" id="UP000002279">
    <property type="component" value="Chromosome 12"/>
</dbReference>
<dbReference type="GO" id="GO:0016503">
    <property type="term" value="F:pheromone receptor activity"/>
    <property type="evidence" value="ECO:0007669"/>
    <property type="project" value="InterPro"/>
</dbReference>
<dbReference type="AlphaFoldDB" id="A0A6I8P1R6"/>
<evidence type="ECO:0000313" key="16">
    <source>
        <dbReference type="Proteomes" id="UP000002279"/>
    </source>
</evidence>
<dbReference type="InParanoid" id="A0A6I8P1R6"/>
<evidence type="ECO:0000256" key="7">
    <source>
        <dbReference type="ARBA" id="ARBA00022989"/>
    </source>
</evidence>
<proteinExistence type="inferred from homology"/>
<protein>
    <recommendedName>
        <fullName evidence="13">Vomeronasal type-1 receptor</fullName>
    </recommendedName>
</protein>
<evidence type="ECO:0000256" key="9">
    <source>
        <dbReference type="ARBA" id="ARBA00023136"/>
    </source>
</evidence>
<keyword evidence="6 13" id="KW-0812">Transmembrane</keyword>
<evidence type="ECO:0000256" key="8">
    <source>
        <dbReference type="ARBA" id="ARBA00023040"/>
    </source>
</evidence>
<dbReference type="GO" id="GO:0005886">
    <property type="term" value="C:plasma membrane"/>
    <property type="evidence" value="ECO:0000318"/>
    <property type="project" value="GO_Central"/>
</dbReference>
<reference evidence="15 16" key="1">
    <citation type="journal article" date="2008" name="Nature">
        <title>Genome analysis of the platypus reveals unique signatures of evolution.</title>
        <authorList>
            <person name="Warren W.C."/>
            <person name="Hillier L.W."/>
            <person name="Marshall Graves J.A."/>
            <person name="Birney E."/>
            <person name="Ponting C.P."/>
            <person name="Grutzner F."/>
            <person name="Belov K."/>
            <person name="Miller W."/>
            <person name="Clarke L."/>
            <person name="Chinwalla A.T."/>
            <person name="Yang S.P."/>
            <person name="Heger A."/>
            <person name="Locke D.P."/>
            <person name="Miethke P."/>
            <person name="Waters P.D."/>
            <person name="Veyrunes F."/>
            <person name="Fulton L."/>
            <person name="Fulton B."/>
            <person name="Graves T."/>
            <person name="Wallis J."/>
            <person name="Puente X.S."/>
            <person name="Lopez-Otin C."/>
            <person name="Ordonez G.R."/>
            <person name="Eichler E.E."/>
            <person name="Chen L."/>
            <person name="Cheng Z."/>
            <person name="Deakin J.E."/>
            <person name="Alsop A."/>
            <person name="Thompson K."/>
            <person name="Kirby P."/>
            <person name="Papenfuss A.T."/>
            <person name="Wakefield M.J."/>
            <person name="Olender T."/>
            <person name="Lancet D."/>
            <person name="Huttley G.A."/>
            <person name="Smit A.F."/>
            <person name="Pask A."/>
            <person name="Temple-Smith P."/>
            <person name="Batzer M.A."/>
            <person name="Walker J.A."/>
            <person name="Konkel M.K."/>
            <person name="Harris R.S."/>
            <person name="Whittington C.M."/>
            <person name="Wong E.S."/>
            <person name="Gemmell N.J."/>
            <person name="Buschiazzo E."/>
            <person name="Vargas Jentzsch I.M."/>
            <person name="Merkel A."/>
            <person name="Schmitz J."/>
            <person name="Zemann A."/>
            <person name="Churakov G."/>
            <person name="Kriegs J.O."/>
            <person name="Brosius J."/>
            <person name="Murchison E.P."/>
            <person name="Sachidanandam R."/>
            <person name="Smith C."/>
            <person name="Hannon G.J."/>
            <person name="Tsend-Ayush E."/>
            <person name="McMillan D."/>
            <person name="Attenborough R."/>
            <person name="Rens W."/>
            <person name="Ferguson-Smith M."/>
            <person name="Lefevre C.M."/>
            <person name="Sharp J.A."/>
            <person name="Nicholas K.R."/>
            <person name="Ray D.A."/>
            <person name="Kube M."/>
            <person name="Reinhardt R."/>
            <person name="Pringle T.H."/>
            <person name="Taylor J."/>
            <person name="Jones R.C."/>
            <person name="Nixon B."/>
            <person name="Dacheux J.L."/>
            <person name="Niwa H."/>
            <person name="Sekita Y."/>
            <person name="Huang X."/>
            <person name="Stark A."/>
            <person name="Kheradpour P."/>
            <person name="Kellis M."/>
            <person name="Flicek P."/>
            <person name="Chen Y."/>
            <person name="Webber C."/>
            <person name="Hardison R."/>
            <person name="Nelson J."/>
            <person name="Hallsworth-Pepin K."/>
            <person name="Delehaunty K."/>
            <person name="Markovic C."/>
            <person name="Minx P."/>
            <person name="Feng Y."/>
            <person name="Kremitzki C."/>
            <person name="Mitreva M."/>
            <person name="Glasscock J."/>
            <person name="Wylie T."/>
            <person name="Wohldmann P."/>
            <person name="Thiru P."/>
            <person name="Nhan M.N."/>
            <person name="Pohl C.S."/>
            <person name="Smith S.M."/>
            <person name="Hou S."/>
            <person name="Nefedov M."/>
            <person name="de Jong P.J."/>
            <person name="Renfree M.B."/>
            <person name="Mardis E.R."/>
            <person name="Wilson R.K."/>
        </authorList>
    </citation>
    <scope>NUCLEOTIDE SEQUENCE [LARGE SCALE GENOMIC DNA]</scope>
    <source>
        <strain evidence="15 16">Glennie</strain>
    </source>
</reference>
<feature type="transmembrane region" description="Helical" evidence="13">
    <location>
        <begin position="125"/>
        <end position="143"/>
    </location>
</feature>
<feature type="transmembrane region" description="Helical" evidence="13">
    <location>
        <begin position="91"/>
        <end position="113"/>
    </location>
</feature>
<feature type="transmembrane region" description="Helical" evidence="13">
    <location>
        <begin position="192"/>
        <end position="209"/>
    </location>
</feature>
<comment type="function">
    <text evidence="1">Putative pheromone receptor.</text>
</comment>
<feature type="transmembrane region" description="Helical" evidence="13">
    <location>
        <begin position="238"/>
        <end position="261"/>
    </location>
</feature>
<dbReference type="Ensembl" id="ENSOANT00000049708.1">
    <property type="protein sequence ID" value="ENSOANP00000047692.1"/>
    <property type="gene ID" value="ENSOANG00000046453.1"/>
</dbReference>
<dbReference type="InterPro" id="IPR004072">
    <property type="entry name" value="Vmron_rcpt_1"/>
</dbReference>
<evidence type="ECO:0000256" key="13">
    <source>
        <dbReference type="RuleBase" id="RU364061"/>
    </source>
</evidence>
<organism evidence="15 16">
    <name type="scientific">Ornithorhynchus anatinus</name>
    <name type="common">Duckbill platypus</name>
    <dbReference type="NCBI Taxonomy" id="9258"/>
    <lineage>
        <taxon>Eukaryota</taxon>
        <taxon>Metazoa</taxon>
        <taxon>Chordata</taxon>
        <taxon>Craniata</taxon>
        <taxon>Vertebrata</taxon>
        <taxon>Euteleostomi</taxon>
        <taxon>Mammalia</taxon>
        <taxon>Monotremata</taxon>
        <taxon>Ornithorhynchidae</taxon>
        <taxon>Ornithorhynchus</taxon>
    </lineage>
</organism>
<dbReference type="OMA" id="CPWVLIS"/>
<dbReference type="PRINTS" id="PR01534">
    <property type="entry name" value="VOMERONASL1R"/>
</dbReference>
<comment type="subcellular location">
    <subcellularLocation>
        <location evidence="2 13">Cell membrane</location>
        <topology evidence="2 13">Multi-pass membrane protein</topology>
    </subcellularLocation>
</comment>
<reference evidence="15" key="2">
    <citation type="submission" date="2025-08" db="UniProtKB">
        <authorList>
            <consortium name="Ensembl"/>
        </authorList>
    </citation>
    <scope>IDENTIFICATION</scope>
    <source>
        <strain evidence="15">Glennie</strain>
    </source>
</reference>
<keyword evidence="4 13" id="KW-1003">Cell membrane</keyword>
<gene>
    <name evidence="15" type="primary">ORNANAV1R3112</name>
</gene>
<dbReference type="PANTHER" id="PTHR24062">
    <property type="entry name" value="VOMERONASAL TYPE-1 RECEPTOR"/>
    <property type="match status" value="1"/>
</dbReference>
<sequence>MLSGDLILTILFIAQIGVGLLGNSILLMLYVTIFISHHQQKKITDLILTHLTVANTVTLLTQTTPGMVIAFRWENSPDDFGCQVNSYIRRVVRGLCICTTCLLSSFQAVTISPSNSGWVHLKHQVPRLILPAFIIFWIFNLLVEMNVLKPIVDNKNVTISISGDSRKNCTSIFYLNKINNSSYVTAKTFRDVFFVLLMSWASGYMVLVLHHHRRQVQHIHTSSQTHKASPVTRTTQTILLLVTCFVSFYCISSSISLFLNFIKMDDMTLYDPLSFLGACYAFLCPWVLISSDPRISRLKSIF</sequence>
<feature type="transmembrane region" description="Helical" evidence="13">
    <location>
        <begin position="273"/>
        <end position="289"/>
    </location>
</feature>
<evidence type="ECO:0000256" key="5">
    <source>
        <dbReference type="ARBA" id="ARBA00022507"/>
    </source>
</evidence>
<dbReference type="SUPFAM" id="SSF81321">
    <property type="entry name" value="Family A G protein-coupled receptor-like"/>
    <property type="match status" value="1"/>
</dbReference>
<keyword evidence="12 13" id="KW-0807">Transducer</keyword>
<dbReference type="Pfam" id="PF03402">
    <property type="entry name" value="V1R"/>
    <property type="match status" value="1"/>
</dbReference>
<dbReference type="GeneTree" id="ENSGT00960000186612"/>
<dbReference type="GO" id="GO:0019236">
    <property type="term" value="P:response to pheromone"/>
    <property type="evidence" value="ECO:0007669"/>
    <property type="project" value="UniProtKB-KW"/>
</dbReference>
<evidence type="ECO:0000256" key="11">
    <source>
        <dbReference type="ARBA" id="ARBA00023180"/>
    </source>
</evidence>
<keyword evidence="9 13" id="KW-0472">Membrane</keyword>
<evidence type="ECO:0000259" key="14">
    <source>
        <dbReference type="PROSITE" id="PS50262"/>
    </source>
</evidence>
<reference evidence="15" key="3">
    <citation type="submission" date="2025-09" db="UniProtKB">
        <authorList>
            <consortium name="Ensembl"/>
        </authorList>
    </citation>
    <scope>IDENTIFICATION</scope>
    <source>
        <strain evidence="15">Glennie</strain>
    </source>
</reference>
<dbReference type="FunFam" id="1.20.1070.10:FF:000033">
    <property type="entry name" value="Vomeronasal type-1 receptor"/>
    <property type="match status" value="1"/>
</dbReference>
<evidence type="ECO:0000256" key="12">
    <source>
        <dbReference type="ARBA" id="ARBA00023224"/>
    </source>
</evidence>
<keyword evidence="11" id="KW-0325">Glycoprotein</keyword>
<evidence type="ECO:0000256" key="3">
    <source>
        <dbReference type="ARBA" id="ARBA00010663"/>
    </source>
</evidence>